<dbReference type="InterPro" id="IPR016184">
    <property type="entry name" value="Capsid/spike_ssDNA_virus"/>
</dbReference>
<feature type="compositionally biased region" description="Polar residues" evidence="1">
    <location>
        <begin position="127"/>
        <end position="153"/>
    </location>
</feature>
<feature type="compositionally biased region" description="Polar residues" evidence="1">
    <location>
        <begin position="92"/>
        <end position="102"/>
    </location>
</feature>
<dbReference type="EMBL" id="MW046436">
    <property type="protein sequence ID" value="QTE03827.1"/>
    <property type="molecule type" value="Genomic_DNA"/>
</dbReference>
<feature type="compositionally biased region" description="Gly residues" evidence="1">
    <location>
        <begin position="170"/>
        <end position="181"/>
    </location>
</feature>
<dbReference type="Pfam" id="PF02336">
    <property type="entry name" value="Denso_VP4"/>
    <property type="match status" value="1"/>
</dbReference>
<organism evidence="2">
    <name type="scientific">Motacilla cinerea parvoviridae sp</name>
    <dbReference type="NCBI Taxonomy" id="2794518"/>
    <lineage>
        <taxon>Viruses</taxon>
        <taxon>Monodnaviria</taxon>
        <taxon>Shotokuvirae</taxon>
        <taxon>Cossaviricota</taxon>
        <taxon>Quintoviricetes</taxon>
        <taxon>Piccovirales</taxon>
        <taxon>Parvoviridae</taxon>
    </lineage>
</organism>
<reference evidence="2" key="1">
    <citation type="submission" date="2020-09" db="EMBL/GenBank/DDBJ databases">
        <title>Parvovirus dark matter in the feces of wild birds.</title>
        <authorList>
            <person name="Dai Z."/>
            <person name="Yang S."/>
            <person name="Zhang W."/>
        </authorList>
    </citation>
    <scope>NUCLEOTIDE SEQUENCE</scope>
    <source>
        <strain evidence="2">Wag88par09</strain>
    </source>
</reference>
<dbReference type="GO" id="GO:0005198">
    <property type="term" value="F:structural molecule activity"/>
    <property type="evidence" value="ECO:0007669"/>
    <property type="project" value="InterPro"/>
</dbReference>
<evidence type="ECO:0000313" key="2">
    <source>
        <dbReference type="EMBL" id="QTE03827.1"/>
    </source>
</evidence>
<accession>A0A8A4XCH0</accession>
<sequence length="599" mass="65818">MPRALGPPPYERPNWERMNEGQRRYAMEQWQLARVRRGLNIDHPIPEVYQPEVEPVSSPEPTPSPHISPVESIPHNFYDVSFDEDELFGSIPDQSPLFSSGGTPFRASVPDIPDSEDDYPPDAQPVPNMSQSSGTPMETQSQGRPNPDSTQDAGSARKFQKTGRNRLPGTAGGQGSGGGEASPGLVGRIPRPIQGTHVSTRYFKKVHRFLTFGLAYKPISVTTGTAPNVQTDVFMVTPLAKIPWEYLFMYMNKSEFSLMPWGANVEKIKCTVRSENVRIAFPTNSSSSELATLNQNKFLRVAKGLAQNVNGLDVKPKTFSDTQPMIVTDITPISKDDDLKEMEESMYGIDPNAIGFTTQTPVHQFGIPYALPYYYSVTNQQDANKGGWPCLQSYIEEFEADGASGQNICVMEYEPKCGLIKSMQPAIYSGFPSDKTADLTVNIGTGVGTSKPRSTALTVDKTGGTWKTLNEANYSSVPSTVDEADNDTVELVEKCQYIHPGLFPGNFIPSSCPTLHVGLQPVPALTSKVIGNDAALNSYTDSQAYFEVTCEAWVKCSYPTERPLYKASNIKLSDMLWTSAEAGKDLNIGKTMVHGLYQK</sequence>
<name>A0A8A4XCH0_9VIRU</name>
<dbReference type="SUPFAM" id="SSF88645">
    <property type="entry name" value="ssDNA viruses"/>
    <property type="match status" value="1"/>
</dbReference>
<dbReference type="InterPro" id="IPR003433">
    <property type="entry name" value="Capsid_VP4_densovirus"/>
</dbReference>
<evidence type="ECO:0000256" key="1">
    <source>
        <dbReference type="SAM" id="MobiDB-lite"/>
    </source>
</evidence>
<feature type="region of interest" description="Disordered" evidence="1">
    <location>
        <begin position="87"/>
        <end position="190"/>
    </location>
</feature>
<proteinExistence type="predicted"/>
<feature type="region of interest" description="Disordered" evidence="1">
    <location>
        <begin position="51"/>
        <end position="73"/>
    </location>
</feature>
<protein>
    <submittedName>
        <fullName evidence="2">Putative structural protein</fullName>
    </submittedName>
</protein>